<comment type="caution">
    <text evidence="2">The sequence shown here is derived from an EMBL/GenBank/DDBJ whole genome shotgun (WGS) entry which is preliminary data.</text>
</comment>
<dbReference type="Proteomes" id="UP000242367">
    <property type="component" value="Unassembled WGS sequence"/>
</dbReference>
<keyword evidence="3" id="KW-1185">Reference proteome</keyword>
<evidence type="ECO:0000313" key="3">
    <source>
        <dbReference type="Proteomes" id="UP000242367"/>
    </source>
</evidence>
<protein>
    <submittedName>
        <fullName evidence="2">Uncharacterized protein</fullName>
    </submittedName>
</protein>
<feature type="compositionally biased region" description="Gly residues" evidence="1">
    <location>
        <begin position="87"/>
        <end position="97"/>
    </location>
</feature>
<name>A0A2P4UQ52_9ACTN</name>
<organism evidence="2 3">
    <name type="scientific">Actinomadura rubteroloni</name>
    <dbReference type="NCBI Taxonomy" id="1926885"/>
    <lineage>
        <taxon>Bacteria</taxon>
        <taxon>Bacillati</taxon>
        <taxon>Actinomycetota</taxon>
        <taxon>Actinomycetes</taxon>
        <taxon>Streptosporangiales</taxon>
        <taxon>Thermomonosporaceae</taxon>
        <taxon>Actinomadura</taxon>
    </lineage>
</organism>
<dbReference type="RefSeq" id="WP_205647987.1">
    <property type="nucleotide sequence ID" value="NZ_MTBP01000001.1"/>
</dbReference>
<proteinExistence type="predicted"/>
<evidence type="ECO:0000256" key="1">
    <source>
        <dbReference type="SAM" id="MobiDB-lite"/>
    </source>
</evidence>
<reference evidence="2 3" key="1">
    <citation type="journal article" date="2017" name="Chemistry">
        <title>Isolation, Biosynthesis and Chemical Modifications of Rubterolones A-F: Rare Tropolone Alkaloids from Actinomadura sp. 5-2.</title>
        <authorList>
            <person name="Guo H."/>
            <person name="Benndorf R."/>
            <person name="Leichnitz D."/>
            <person name="Klassen J.L."/>
            <person name="Vollmers J."/>
            <person name="Gorls H."/>
            <person name="Steinacker M."/>
            <person name="Weigel C."/>
            <person name="Dahse H.M."/>
            <person name="Kaster A.K."/>
            <person name="de Beer Z.W."/>
            <person name="Poulsen M."/>
            <person name="Beemelmanns C."/>
        </authorList>
    </citation>
    <scope>NUCLEOTIDE SEQUENCE [LARGE SCALE GENOMIC DNA]</scope>
    <source>
        <strain evidence="2 3">5-2</strain>
    </source>
</reference>
<sequence length="104" mass="11464">MSNPEKRPEILRIDHREPLPGYREPEGRWMRPYIALDGTWKCSLRRPLTHEQERAGLLYVVVALDLKSLKALMAHEDGKAARLAGRSGNGGPVGEGGPPEATAP</sequence>
<dbReference type="AlphaFoldDB" id="A0A2P4UQ52"/>
<feature type="region of interest" description="Disordered" evidence="1">
    <location>
        <begin position="80"/>
        <end position="104"/>
    </location>
</feature>
<dbReference type="EMBL" id="MTBP01000001">
    <property type="protein sequence ID" value="POM27154.1"/>
    <property type="molecule type" value="Genomic_DNA"/>
</dbReference>
<evidence type="ECO:0000313" key="2">
    <source>
        <dbReference type="EMBL" id="POM27154.1"/>
    </source>
</evidence>
<accession>A0A2P4UQ52</accession>
<gene>
    <name evidence="2" type="ORF">BTM25_15650</name>
</gene>